<dbReference type="RefSeq" id="WP_092499664.1">
    <property type="nucleotide sequence ID" value="NZ_FOFG01000023.1"/>
</dbReference>
<keyword evidence="3" id="KW-1185">Reference proteome</keyword>
<dbReference type="STRING" id="1855383.SAMN05216548_12327"/>
<dbReference type="EMBL" id="FOFG01000023">
    <property type="protein sequence ID" value="SER52820.1"/>
    <property type="molecule type" value="Genomic_DNA"/>
</dbReference>
<evidence type="ECO:0000313" key="2">
    <source>
        <dbReference type="EMBL" id="SER52820.1"/>
    </source>
</evidence>
<protein>
    <recommendedName>
        <fullName evidence="4">Secreted protein</fullName>
    </recommendedName>
</protein>
<feature type="signal peptide" evidence="1">
    <location>
        <begin position="1"/>
        <end position="21"/>
    </location>
</feature>
<feature type="chain" id="PRO_5011772373" description="Secreted protein" evidence="1">
    <location>
        <begin position="22"/>
        <end position="107"/>
    </location>
</feature>
<evidence type="ECO:0000256" key="1">
    <source>
        <dbReference type="SAM" id="SignalP"/>
    </source>
</evidence>
<dbReference type="OrthoDB" id="8447096at2"/>
<organism evidence="2 3">
    <name type="scientific">Faunimonas pinastri</name>
    <dbReference type="NCBI Taxonomy" id="1855383"/>
    <lineage>
        <taxon>Bacteria</taxon>
        <taxon>Pseudomonadati</taxon>
        <taxon>Pseudomonadota</taxon>
        <taxon>Alphaproteobacteria</taxon>
        <taxon>Hyphomicrobiales</taxon>
        <taxon>Afifellaceae</taxon>
        <taxon>Faunimonas</taxon>
    </lineage>
</organism>
<proteinExistence type="predicted"/>
<evidence type="ECO:0008006" key="4">
    <source>
        <dbReference type="Google" id="ProtNLM"/>
    </source>
</evidence>
<dbReference type="AlphaFoldDB" id="A0A1H9PXE7"/>
<accession>A0A1H9PXE7</accession>
<reference evidence="2 3" key="1">
    <citation type="submission" date="2016-10" db="EMBL/GenBank/DDBJ databases">
        <authorList>
            <person name="de Groot N.N."/>
        </authorList>
    </citation>
    <scope>NUCLEOTIDE SEQUENCE [LARGE SCALE GENOMIC DNA]</scope>
    <source>
        <strain evidence="2 3">A52C2</strain>
    </source>
</reference>
<gene>
    <name evidence="2" type="ORF">SAMN05216548_12327</name>
</gene>
<evidence type="ECO:0000313" key="3">
    <source>
        <dbReference type="Proteomes" id="UP000199647"/>
    </source>
</evidence>
<keyword evidence="1" id="KW-0732">Signal</keyword>
<dbReference type="Proteomes" id="UP000199647">
    <property type="component" value="Unassembled WGS sequence"/>
</dbReference>
<sequence>MRKVAAVTIAAGLLCPGVARAEGAISCGGAALLGAAQLVCSHVAPRQPTQFCTFTWTLMASSGKPTVVDGSFMLPPGASNVQVYQGSGFQNALSNPIVLCQGRKTGG</sequence>
<name>A0A1H9PXE7_9HYPH</name>